<organism evidence="1">
    <name type="scientific">viral metagenome</name>
    <dbReference type="NCBI Taxonomy" id="1070528"/>
    <lineage>
        <taxon>unclassified sequences</taxon>
        <taxon>metagenomes</taxon>
        <taxon>organismal metagenomes</taxon>
    </lineage>
</organism>
<name>A0A6C0J1B5_9ZZZZ</name>
<dbReference type="EMBL" id="MN740308">
    <property type="protein sequence ID" value="QHT99441.1"/>
    <property type="molecule type" value="Genomic_DNA"/>
</dbReference>
<protein>
    <recommendedName>
        <fullName evidence="2">Methyltransferase type 11 domain-containing protein</fullName>
    </recommendedName>
</protein>
<dbReference type="AlphaFoldDB" id="A0A6C0J1B5"/>
<dbReference type="SUPFAM" id="SSF53335">
    <property type="entry name" value="S-adenosyl-L-methionine-dependent methyltransferases"/>
    <property type="match status" value="1"/>
</dbReference>
<dbReference type="Gene3D" id="3.40.50.150">
    <property type="entry name" value="Vaccinia Virus protein VP39"/>
    <property type="match status" value="1"/>
</dbReference>
<proteinExistence type="predicted"/>
<evidence type="ECO:0008006" key="2">
    <source>
        <dbReference type="Google" id="ProtNLM"/>
    </source>
</evidence>
<dbReference type="InterPro" id="IPR004951">
    <property type="entry name" value="DUF268_CAE_spp"/>
</dbReference>
<sequence>MQNYSDSPYKEIPTELLPKYTMNNQIPIFDWWIDNRKNDNIVWNDEYINDFCNRFTPDNIKNNIEGTSDYGHEVCVNLVKSFEDYNIINQHVAVVGSLTPWIEAILINMNNKVTTIEYNVPESNYKNIVCKDYFQYFENNTNTFDSIVSFSSIEHSGLGRYGDPLDPDGDLKTMRVVHNNLKPDGLFIWGSPVGNDALAWNAHRVYGPIRLPLLFQNFKEINWYGYSKERLFNQKISANSYQPVVVLQKL</sequence>
<dbReference type="Pfam" id="PF03269">
    <property type="entry name" value="DUF268"/>
    <property type="match status" value="1"/>
</dbReference>
<accession>A0A6C0J1B5</accession>
<reference evidence="1" key="1">
    <citation type="journal article" date="2020" name="Nature">
        <title>Giant virus diversity and host interactions through global metagenomics.</title>
        <authorList>
            <person name="Schulz F."/>
            <person name="Roux S."/>
            <person name="Paez-Espino D."/>
            <person name="Jungbluth S."/>
            <person name="Walsh D.A."/>
            <person name="Denef V.J."/>
            <person name="McMahon K.D."/>
            <person name="Konstantinidis K.T."/>
            <person name="Eloe-Fadrosh E.A."/>
            <person name="Kyrpides N.C."/>
            <person name="Woyke T."/>
        </authorList>
    </citation>
    <scope>NUCLEOTIDE SEQUENCE</scope>
    <source>
        <strain evidence="1">GVMAG-M-3300025699-48</strain>
    </source>
</reference>
<dbReference type="InterPro" id="IPR029063">
    <property type="entry name" value="SAM-dependent_MTases_sf"/>
</dbReference>
<evidence type="ECO:0000313" key="1">
    <source>
        <dbReference type="EMBL" id="QHT99441.1"/>
    </source>
</evidence>